<feature type="DNA-binding region" description="H-T-H motif" evidence="5">
    <location>
        <begin position="82"/>
        <end position="101"/>
    </location>
</feature>
<keyword evidence="3 5" id="KW-0238">DNA-binding</keyword>
<feature type="domain" description="HTH tetR-type" evidence="6">
    <location>
        <begin position="59"/>
        <end position="119"/>
    </location>
</feature>
<dbReference type="InterPro" id="IPR009057">
    <property type="entry name" value="Homeodomain-like_sf"/>
</dbReference>
<dbReference type="AlphaFoldDB" id="A0A3Q9KU18"/>
<proteinExistence type="predicted"/>
<dbReference type="OrthoDB" id="7505659at2"/>
<dbReference type="PANTHER" id="PTHR47506">
    <property type="entry name" value="TRANSCRIPTIONAL REGULATORY PROTEIN"/>
    <property type="match status" value="1"/>
</dbReference>
<organism evidence="7 9">
    <name type="scientific">Streptomyces griseoviridis</name>
    <dbReference type="NCBI Taxonomy" id="45398"/>
    <lineage>
        <taxon>Bacteria</taxon>
        <taxon>Bacillati</taxon>
        <taxon>Actinomycetota</taxon>
        <taxon>Actinomycetes</taxon>
        <taxon>Kitasatosporales</taxon>
        <taxon>Streptomycetaceae</taxon>
        <taxon>Streptomyces</taxon>
    </lineage>
</organism>
<evidence type="ECO:0000256" key="5">
    <source>
        <dbReference type="PROSITE-ProRule" id="PRU00335"/>
    </source>
</evidence>
<evidence type="ECO:0000256" key="3">
    <source>
        <dbReference type="ARBA" id="ARBA00023125"/>
    </source>
</evidence>
<dbReference type="EMBL" id="CP034687">
    <property type="protein sequence ID" value="AZS84103.1"/>
    <property type="molecule type" value="Genomic_DNA"/>
</dbReference>
<dbReference type="KEGG" id="sgd:ELQ87_07180"/>
<keyword evidence="4" id="KW-0804">Transcription</keyword>
<dbReference type="Pfam" id="PF00440">
    <property type="entry name" value="TetR_N"/>
    <property type="match status" value="1"/>
</dbReference>
<dbReference type="Proteomes" id="UP000271291">
    <property type="component" value="Chromosome"/>
</dbReference>
<reference evidence="7 9" key="2">
    <citation type="submission" date="2018-12" db="EMBL/GenBank/DDBJ databases">
        <title>Streptomyces griseoviridis F1-27 complete genome.</title>
        <authorList>
            <person name="Mariita R.M."/>
            <person name="Sello J.K."/>
        </authorList>
    </citation>
    <scope>NUCLEOTIDE SEQUENCE [LARGE SCALE GENOMIC DNA]</scope>
    <source>
        <strain evidence="7 9">F1-27</strain>
    </source>
</reference>
<dbReference type="InterPro" id="IPR039538">
    <property type="entry name" value="BetI_C"/>
</dbReference>
<gene>
    <name evidence="8" type="ORF">DDJ31_32175</name>
    <name evidence="7" type="ORF">ELQ87_07180</name>
</gene>
<dbReference type="SUPFAM" id="SSF48498">
    <property type="entry name" value="Tetracyclin repressor-like, C-terminal domain"/>
    <property type="match status" value="1"/>
</dbReference>
<keyword evidence="1" id="KW-0678">Repressor</keyword>
<keyword evidence="10" id="KW-1185">Reference proteome</keyword>
<dbReference type="Proteomes" id="UP000501753">
    <property type="component" value="Chromosome"/>
</dbReference>
<evidence type="ECO:0000313" key="8">
    <source>
        <dbReference type="EMBL" id="QCN89044.1"/>
    </source>
</evidence>
<dbReference type="EMBL" id="CP029078">
    <property type="protein sequence ID" value="QCN89044.1"/>
    <property type="molecule type" value="Genomic_DNA"/>
</dbReference>
<evidence type="ECO:0000259" key="6">
    <source>
        <dbReference type="PROSITE" id="PS50977"/>
    </source>
</evidence>
<dbReference type="InterPro" id="IPR036271">
    <property type="entry name" value="Tet_transcr_reg_TetR-rel_C_sf"/>
</dbReference>
<protein>
    <submittedName>
        <fullName evidence="8">TetR family transcriptional regulator</fullName>
    </submittedName>
    <submittedName>
        <fullName evidence="7">TetR/AcrR family transcriptional regulator</fullName>
    </submittedName>
</protein>
<dbReference type="Pfam" id="PF13977">
    <property type="entry name" value="TetR_C_6"/>
    <property type="match status" value="1"/>
</dbReference>
<evidence type="ECO:0000313" key="7">
    <source>
        <dbReference type="EMBL" id="AZS84103.1"/>
    </source>
</evidence>
<dbReference type="SUPFAM" id="SSF46689">
    <property type="entry name" value="Homeodomain-like"/>
    <property type="match status" value="1"/>
</dbReference>
<name>A0A3Q9KU18_STRGD</name>
<dbReference type="PROSITE" id="PS50977">
    <property type="entry name" value="HTH_TETR_2"/>
    <property type="match status" value="1"/>
</dbReference>
<evidence type="ECO:0000256" key="4">
    <source>
        <dbReference type="ARBA" id="ARBA00023163"/>
    </source>
</evidence>
<dbReference type="PANTHER" id="PTHR47506:SF6">
    <property type="entry name" value="HTH-TYPE TRANSCRIPTIONAL REPRESSOR NEMR"/>
    <property type="match status" value="1"/>
</dbReference>
<dbReference type="PRINTS" id="PR00455">
    <property type="entry name" value="HTHTETR"/>
</dbReference>
<accession>A0A3Q9KU18</accession>
<sequence>MRDSSRNGHVAVRRVWAVHQETEYRQGCRFLGVVSIQHMTKAAGAARQGTAPRNYPKGERRRAQIIEAAFTAFGQVGYRNASMVQLAAACGVSRAGLLHHFPTKESLLEAVLEQRERQDDAHFFRTGAADRDGLEYFASMIRLVAHNQANPVIVSLFAVLSSEATAADHPARPYFVARYERARGQMQSAIDDLSARGLLRPHVDPSTLAADLISLIDGLQVQWLLSPETIDMPRHLRNVLRTVIGVEVP</sequence>
<evidence type="ECO:0000256" key="1">
    <source>
        <dbReference type="ARBA" id="ARBA00022491"/>
    </source>
</evidence>
<dbReference type="GO" id="GO:0003677">
    <property type="term" value="F:DNA binding"/>
    <property type="evidence" value="ECO:0007669"/>
    <property type="project" value="UniProtKB-UniRule"/>
</dbReference>
<keyword evidence="2" id="KW-0805">Transcription regulation</keyword>
<reference evidence="8 10" key="1">
    <citation type="submission" date="2018-04" db="EMBL/GenBank/DDBJ databases">
        <title>Complete genome sequences of Streptomyces griseoviridis K61 and characterization of antagonistic properties of biological control agents.</title>
        <authorList>
            <person name="Mariita R.M."/>
            <person name="Sello J.K."/>
        </authorList>
    </citation>
    <scope>NUCLEOTIDE SEQUENCE [LARGE SCALE GENOMIC DNA]</scope>
    <source>
        <strain evidence="8 10">K61</strain>
    </source>
</reference>
<evidence type="ECO:0000313" key="10">
    <source>
        <dbReference type="Proteomes" id="UP000501753"/>
    </source>
</evidence>
<dbReference type="Gene3D" id="1.10.357.10">
    <property type="entry name" value="Tetracycline Repressor, domain 2"/>
    <property type="match status" value="1"/>
</dbReference>
<evidence type="ECO:0000256" key="2">
    <source>
        <dbReference type="ARBA" id="ARBA00023015"/>
    </source>
</evidence>
<dbReference type="InterPro" id="IPR001647">
    <property type="entry name" value="HTH_TetR"/>
</dbReference>
<evidence type="ECO:0000313" key="9">
    <source>
        <dbReference type="Proteomes" id="UP000271291"/>
    </source>
</evidence>